<reference evidence="2" key="2">
    <citation type="submission" date="2021-08" db="EMBL/GenBank/DDBJ databases">
        <authorList>
            <person name="Gostincar C."/>
            <person name="Sun X."/>
            <person name="Song Z."/>
            <person name="Gunde-Cimerman N."/>
        </authorList>
    </citation>
    <scope>NUCLEOTIDE SEQUENCE</scope>
    <source>
        <strain evidence="2">EXF-9911</strain>
    </source>
</reference>
<evidence type="ECO:0000313" key="2">
    <source>
        <dbReference type="EMBL" id="KAG9692336.1"/>
    </source>
</evidence>
<feature type="non-terminal residue" evidence="2">
    <location>
        <position position="1"/>
    </location>
</feature>
<reference evidence="2" key="1">
    <citation type="journal article" date="2021" name="J Fungi (Basel)">
        <title>Virulence traits and population genomics of the black yeast Aureobasidium melanogenum.</title>
        <authorList>
            <person name="Cernosa A."/>
            <person name="Sun X."/>
            <person name="Gostincar C."/>
            <person name="Fang C."/>
            <person name="Gunde-Cimerman N."/>
            <person name="Song Z."/>
        </authorList>
    </citation>
    <scope>NUCLEOTIDE SEQUENCE</scope>
    <source>
        <strain evidence="2">EXF-9911</strain>
    </source>
</reference>
<protein>
    <submittedName>
        <fullName evidence="2">Uncharacterized protein</fullName>
    </submittedName>
</protein>
<dbReference type="OrthoDB" id="415706at2759"/>
<name>A0A9P8EL35_AURME</name>
<dbReference type="Proteomes" id="UP000779574">
    <property type="component" value="Unassembled WGS sequence"/>
</dbReference>
<accession>A0A9P8EL35</accession>
<dbReference type="AlphaFoldDB" id="A0A9P8EL35"/>
<evidence type="ECO:0000313" key="3">
    <source>
        <dbReference type="Proteomes" id="UP000779574"/>
    </source>
</evidence>
<comment type="caution">
    <text evidence="2">The sequence shown here is derived from an EMBL/GenBank/DDBJ whole genome shotgun (WGS) entry which is preliminary data.</text>
</comment>
<dbReference type="EMBL" id="JAHFXF010000233">
    <property type="protein sequence ID" value="KAG9692336.1"/>
    <property type="molecule type" value="Genomic_DNA"/>
</dbReference>
<proteinExistence type="predicted"/>
<organism evidence="2 3">
    <name type="scientific">Aureobasidium melanogenum</name>
    <name type="common">Aureobasidium pullulans var. melanogenum</name>
    <dbReference type="NCBI Taxonomy" id="46634"/>
    <lineage>
        <taxon>Eukaryota</taxon>
        <taxon>Fungi</taxon>
        <taxon>Dikarya</taxon>
        <taxon>Ascomycota</taxon>
        <taxon>Pezizomycotina</taxon>
        <taxon>Dothideomycetes</taxon>
        <taxon>Dothideomycetidae</taxon>
        <taxon>Dothideales</taxon>
        <taxon>Saccotheciaceae</taxon>
        <taxon>Aureobasidium</taxon>
    </lineage>
</organism>
<feature type="coiled-coil region" evidence="1">
    <location>
        <begin position="215"/>
        <end position="242"/>
    </location>
</feature>
<gene>
    <name evidence="2" type="ORF">KCU76_g6775</name>
</gene>
<evidence type="ECO:0000256" key="1">
    <source>
        <dbReference type="SAM" id="Coils"/>
    </source>
</evidence>
<sequence>MGFNAISHSWERLSAFAEMYEAQYGHLDIWMRITGGEAKGGREETSQTICPIPVGEDYFEFYSTTQINNHRRGTLPVLAGAHIDNVNDYCKEFVSKLLGQIALLDIAERLGARIDPVLEQRRKKAIKMLNKFLEIEQGVLMTYDPEFTTIVERIRKERLERKAAEGTKQPATNAMIGDSLLREDAMTHIIEPYMIKGLDKIMSPKDFGSMTDKDTRLLATEAEELIEERKRLLREKEILEKGKAKFNAALKKK</sequence>
<keyword evidence="1" id="KW-0175">Coiled coil</keyword>